<evidence type="ECO:0008006" key="4">
    <source>
        <dbReference type="Google" id="ProtNLM"/>
    </source>
</evidence>
<keyword evidence="1" id="KW-0472">Membrane</keyword>
<reference evidence="2 3" key="1">
    <citation type="submission" date="2017-09" db="EMBL/GenBank/DDBJ databases">
        <title>Depth-based differentiation of microbial function through sediment-hosted aquifers and enrichment of novel symbionts in the deep terrestrial subsurface.</title>
        <authorList>
            <person name="Probst A.J."/>
            <person name="Ladd B."/>
            <person name="Jarett J.K."/>
            <person name="Geller-Mcgrath D.E."/>
            <person name="Sieber C.M."/>
            <person name="Emerson J.B."/>
            <person name="Anantharaman K."/>
            <person name="Thomas B.C."/>
            <person name="Malmstrom R."/>
            <person name="Stieglmeier M."/>
            <person name="Klingl A."/>
            <person name="Woyke T."/>
            <person name="Ryan C.M."/>
            <person name="Banfield J.F."/>
        </authorList>
    </citation>
    <scope>NUCLEOTIDE SEQUENCE [LARGE SCALE GENOMIC DNA]</scope>
    <source>
        <strain evidence="2">CG11_big_fil_rev_8_21_14_0_20_39_34</strain>
    </source>
</reference>
<organism evidence="2 3">
    <name type="scientific">Candidatus Magasanikbacteria bacterium CG11_big_fil_rev_8_21_14_0_20_39_34</name>
    <dbReference type="NCBI Taxonomy" id="1974653"/>
    <lineage>
        <taxon>Bacteria</taxon>
        <taxon>Candidatus Magasanikiibacteriota</taxon>
    </lineage>
</organism>
<name>A0A2H0N431_9BACT</name>
<comment type="caution">
    <text evidence="2">The sequence shown here is derived from an EMBL/GenBank/DDBJ whole genome shotgun (WGS) entry which is preliminary data.</text>
</comment>
<dbReference type="InterPro" id="IPR025101">
    <property type="entry name" value="DUF4012"/>
</dbReference>
<keyword evidence="1" id="KW-0812">Transmembrane</keyword>
<dbReference type="Proteomes" id="UP000229600">
    <property type="component" value="Unassembled WGS sequence"/>
</dbReference>
<dbReference type="EMBL" id="PCWN01000011">
    <property type="protein sequence ID" value="PIR03650.1"/>
    <property type="molecule type" value="Genomic_DNA"/>
</dbReference>
<dbReference type="Pfam" id="PF13196">
    <property type="entry name" value="DUF4012"/>
    <property type="match status" value="1"/>
</dbReference>
<dbReference type="AlphaFoldDB" id="A0A2H0N431"/>
<evidence type="ECO:0000256" key="1">
    <source>
        <dbReference type="SAM" id="Phobius"/>
    </source>
</evidence>
<sequence length="489" mass="55823">MFLRKRKKNIFWILMLCMVLALIGGIYFLFYRISHFFEPNNLFQNSFVQQKIVSYVGGDKKDFVGILPEILGFSEPKYYLVLFENNTELRPGGGFIGSYAVLKVDGGKLDIIKVEGTEVLDNAAPSTWRPEPPSFLQAPLGIDRWYFRDSNWSPDFPTDAENAKMLFQGENGEMGDKINGVIAFTPTVLERLLGILGPVTIENIEFTKENVVERLEREVEYDYKEKGIKFQNRKDILKPFMEALIAKGQESFWGHVSEYISLMEELFDQKHIMAYFEDDAVQKVLLAHNYAGAVKVPKGDMLLYVDANLSALKTDYALERKIEYSIEPDENGYVAKVTMHYDHNGKFDWRTTRYRTFARIFVPKRSTLLSVEGQLPWDNVRKLGETFSGEELGLTWFGAYTSVEPGQEGMLTFHYRVSDAVAKMIQAGAYTLSVPKQLGTLSHGLTLDLNFGKNIVSASPGEAQENWGDDTYTIHSDLLVDREFNVFFE</sequence>
<protein>
    <recommendedName>
        <fullName evidence="4">DUF4012 domain-containing protein</fullName>
    </recommendedName>
</protein>
<gene>
    <name evidence="2" type="ORF">COV59_05700</name>
</gene>
<keyword evidence="1" id="KW-1133">Transmembrane helix</keyword>
<evidence type="ECO:0000313" key="2">
    <source>
        <dbReference type="EMBL" id="PIR03650.1"/>
    </source>
</evidence>
<feature type="transmembrane region" description="Helical" evidence="1">
    <location>
        <begin position="12"/>
        <end position="31"/>
    </location>
</feature>
<proteinExistence type="predicted"/>
<evidence type="ECO:0000313" key="3">
    <source>
        <dbReference type="Proteomes" id="UP000229600"/>
    </source>
</evidence>
<accession>A0A2H0N431</accession>